<reference evidence="2 3" key="1">
    <citation type="submission" date="2023-09" db="EMBL/GenBank/DDBJ databases">
        <title>Nesidiocoris tenuis whole genome shotgun sequence.</title>
        <authorList>
            <person name="Shibata T."/>
            <person name="Shimoda M."/>
            <person name="Kobayashi T."/>
            <person name="Uehara T."/>
        </authorList>
    </citation>
    <scope>NUCLEOTIDE SEQUENCE [LARGE SCALE GENOMIC DNA]</scope>
    <source>
        <strain evidence="2 3">Japan</strain>
    </source>
</reference>
<sequence length="108" mass="11701">MGRGLTCDSSLTRNFVDLTNRPAVSDVSLNSHGWLRLSLNSRPSVGYPVCPYLATGLTPRSFQVKSTSRPGDRKAIAPERQDPCENSRFPGSSESARYAQVGGSIVLM</sequence>
<feature type="compositionally biased region" description="Basic and acidic residues" evidence="1">
    <location>
        <begin position="70"/>
        <end position="85"/>
    </location>
</feature>
<dbReference type="Proteomes" id="UP001307889">
    <property type="component" value="Chromosome 8"/>
</dbReference>
<protein>
    <submittedName>
        <fullName evidence="2">Uncharacterized protein</fullName>
    </submittedName>
</protein>
<organism evidence="2 3">
    <name type="scientific">Nesidiocoris tenuis</name>
    <dbReference type="NCBI Taxonomy" id="355587"/>
    <lineage>
        <taxon>Eukaryota</taxon>
        <taxon>Metazoa</taxon>
        <taxon>Ecdysozoa</taxon>
        <taxon>Arthropoda</taxon>
        <taxon>Hexapoda</taxon>
        <taxon>Insecta</taxon>
        <taxon>Pterygota</taxon>
        <taxon>Neoptera</taxon>
        <taxon>Paraneoptera</taxon>
        <taxon>Hemiptera</taxon>
        <taxon>Heteroptera</taxon>
        <taxon>Panheteroptera</taxon>
        <taxon>Cimicomorpha</taxon>
        <taxon>Miridae</taxon>
        <taxon>Dicyphina</taxon>
        <taxon>Nesidiocoris</taxon>
    </lineage>
</organism>
<proteinExistence type="predicted"/>
<keyword evidence="3" id="KW-1185">Reference proteome</keyword>
<dbReference type="EMBL" id="AP028916">
    <property type="protein sequence ID" value="BES97159.1"/>
    <property type="molecule type" value="Genomic_DNA"/>
</dbReference>
<gene>
    <name evidence="2" type="ORF">NTJ_09973</name>
</gene>
<evidence type="ECO:0000313" key="2">
    <source>
        <dbReference type="EMBL" id="BES97159.1"/>
    </source>
</evidence>
<feature type="region of interest" description="Disordered" evidence="1">
    <location>
        <begin position="62"/>
        <end position="96"/>
    </location>
</feature>
<evidence type="ECO:0000313" key="3">
    <source>
        <dbReference type="Proteomes" id="UP001307889"/>
    </source>
</evidence>
<name>A0ABN7B042_9HEMI</name>
<accession>A0ABN7B042</accession>
<evidence type="ECO:0000256" key="1">
    <source>
        <dbReference type="SAM" id="MobiDB-lite"/>
    </source>
</evidence>